<sequence>MVKVRLPAIDLELGRINDKALIDIAQGFERTTATDRLTESQERAAESVGTSARSASRTPAANPMSAP</sequence>
<organism evidence="2 3">
    <name type="scientific">Cryobacterium algoritolerans</name>
    <dbReference type="NCBI Taxonomy" id="1259184"/>
    <lineage>
        <taxon>Bacteria</taxon>
        <taxon>Bacillati</taxon>
        <taxon>Actinomycetota</taxon>
        <taxon>Actinomycetes</taxon>
        <taxon>Micrococcales</taxon>
        <taxon>Microbacteriaceae</taxon>
        <taxon>Cryobacterium</taxon>
    </lineage>
</organism>
<evidence type="ECO:0000256" key="1">
    <source>
        <dbReference type="SAM" id="MobiDB-lite"/>
    </source>
</evidence>
<feature type="compositionally biased region" description="Basic and acidic residues" evidence="1">
    <location>
        <begin position="32"/>
        <end position="45"/>
    </location>
</feature>
<gene>
    <name evidence="2" type="ORF">E3O19_13230</name>
</gene>
<name>A0A4R8WQB8_9MICO</name>
<feature type="region of interest" description="Disordered" evidence="1">
    <location>
        <begin position="31"/>
        <end position="67"/>
    </location>
</feature>
<dbReference type="EMBL" id="SOFP01000062">
    <property type="protein sequence ID" value="TFC12439.1"/>
    <property type="molecule type" value="Genomic_DNA"/>
</dbReference>
<proteinExistence type="predicted"/>
<reference evidence="2 3" key="1">
    <citation type="submission" date="2019-03" db="EMBL/GenBank/DDBJ databases">
        <title>Genomics of glacier-inhabiting Cryobacterium strains.</title>
        <authorList>
            <person name="Liu Q."/>
            <person name="Xin Y.-H."/>
        </authorList>
    </citation>
    <scope>NUCLEOTIDE SEQUENCE [LARGE SCALE GENOMIC DNA]</scope>
    <source>
        <strain evidence="2 3">MDT1-3</strain>
    </source>
</reference>
<evidence type="ECO:0000313" key="2">
    <source>
        <dbReference type="EMBL" id="TFC12439.1"/>
    </source>
</evidence>
<dbReference type="AlphaFoldDB" id="A0A4R8WQB8"/>
<protein>
    <submittedName>
        <fullName evidence="2">Uncharacterized protein</fullName>
    </submittedName>
</protein>
<accession>A0A4R8WQB8</accession>
<feature type="compositionally biased region" description="Low complexity" evidence="1">
    <location>
        <begin position="50"/>
        <end position="61"/>
    </location>
</feature>
<evidence type="ECO:0000313" key="3">
    <source>
        <dbReference type="Proteomes" id="UP000298412"/>
    </source>
</evidence>
<dbReference type="RefSeq" id="WP_134568320.1">
    <property type="nucleotide sequence ID" value="NZ_SOFP01000062.1"/>
</dbReference>
<dbReference type="Proteomes" id="UP000298412">
    <property type="component" value="Unassembled WGS sequence"/>
</dbReference>
<comment type="caution">
    <text evidence="2">The sequence shown here is derived from an EMBL/GenBank/DDBJ whole genome shotgun (WGS) entry which is preliminary data.</text>
</comment>
<keyword evidence="3" id="KW-1185">Reference proteome</keyword>